<dbReference type="RefSeq" id="WP_023394133.1">
    <property type="nucleotide sequence ID" value="NZ_ASGZ01000026.1"/>
</dbReference>
<dbReference type="Pfam" id="PF24364">
    <property type="entry name" value="DUF7520"/>
    <property type="match status" value="1"/>
</dbReference>
<keyword evidence="2" id="KW-0472">Membrane</keyword>
<evidence type="ECO:0000256" key="2">
    <source>
        <dbReference type="SAM" id="Phobius"/>
    </source>
</evidence>
<feature type="region of interest" description="Disordered" evidence="1">
    <location>
        <begin position="1"/>
        <end position="36"/>
    </location>
</feature>
<feature type="compositionally biased region" description="Basic and acidic residues" evidence="1">
    <location>
        <begin position="17"/>
        <end position="33"/>
    </location>
</feature>
<reference evidence="3 4" key="1">
    <citation type="journal article" date="2013" name="Genome Announc.">
        <title>Draft Genome Sequence of 'Candidatus Halobonum tyrrellensis' Strain G22, Isolated from the Hypersaline Waters of Lake Tyrrell, Australia.</title>
        <authorList>
            <person name="Ugalde J.A."/>
            <person name="Narasingarao P."/>
            <person name="Kuo S."/>
            <person name="Podell S."/>
            <person name="Allen E.E."/>
        </authorList>
    </citation>
    <scope>NUCLEOTIDE SEQUENCE [LARGE SCALE GENOMIC DNA]</scope>
    <source>
        <strain evidence="3 4">G22</strain>
    </source>
</reference>
<name>V4HDD3_9EURY</name>
<keyword evidence="2" id="KW-0812">Transmembrane</keyword>
<keyword evidence="2" id="KW-1133">Transmembrane helix</keyword>
<evidence type="ECO:0000256" key="1">
    <source>
        <dbReference type="SAM" id="MobiDB-lite"/>
    </source>
</evidence>
<keyword evidence="4" id="KW-1185">Reference proteome</keyword>
<protein>
    <recommendedName>
        <fullName evidence="5">Cox cluster protein</fullName>
    </recommendedName>
</protein>
<dbReference type="AlphaFoldDB" id="V4HDD3"/>
<sequence>MSDPSDPNEPSGPSDAGRNDEGGGAARTDRDVEASGSGRRYLAGAAVTVVAFVAVAGYVVAANNGVDAVTVFGVVTIPGTPTGVALYGVVLSVAVLALLFGLVTVASRFDDAGRERT</sequence>
<comment type="caution">
    <text evidence="3">The sequence shown here is derived from an EMBL/GenBank/DDBJ whole genome shotgun (WGS) entry which is preliminary data.</text>
</comment>
<evidence type="ECO:0008006" key="5">
    <source>
        <dbReference type="Google" id="ProtNLM"/>
    </source>
</evidence>
<evidence type="ECO:0000313" key="3">
    <source>
        <dbReference type="EMBL" id="ESP88725.1"/>
    </source>
</evidence>
<feature type="transmembrane region" description="Helical" evidence="2">
    <location>
        <begin position="41"/>
        <end position="61"/>
    </location>
</feature>
<accession>V4HDD3</accession>
<proteinExistence type="predicted"/>
<organism evidence="3 4">
    <name type="scientific">Candidatus Halobonum tyrrellensis G22</name>
    <dbReference type="NCBI Taxonomy" id="1324957"/>
    <lineage>
        <taxon>Archaea</taxon>
        <taxon>Methanobacteriati</taxon>
        <taxon>Methanobacteriota</taxon>
        <taxon>Stenosarchaea group</taxon>
        <taxon>Halobacteria</taxon>
        <taxon>Halobacteriales</taxon>
        <taxon>Haloferacaceae</taxon>
        <taxon>Candidatus Halobonum</taxon>
    </lineage>
</organism>
<dbReference type="STRING" id="1324957.K933_07738"/>
<evidence type="ECO:0000313" key="4">
    <source>
        <dbReference type="Proteomes" id="UP000017840"/>
    </source>
</evidence>
<dbReference type="InterPro" id="IPR055942">
    <property type="entry name" value="DUF7520"/>
</dbReference>
<dbReference type="EMBL" id="ASGZ01000026">
    <property type="protein sequence ID" value="ESP88725.1"/>
    <property type="molecule type" value="Genomic_DNA"/>
</dbReference>
<gene>
    <name evidence="3" type="ORF">K933_07738</name>
</gene>
<feature type="transmembrane region" description="Helical" evidence="2">
    <location>
        <begin position="84"/>
        <end position="106"/>
    </location>
</feature>
<dbReference type="Proteomes" id="UP000017840">
    <property type="component" value="Unassembled WGS sequence"/>
</dbReference>